<dbReference type="Proteomes" id="UP000823895">
    <property type="component" value="Unassembled WGS sequence"/>
</dbReference>
<proteinExistence type="predicted"/>
<sequence length="89" mass="10117">MTLAKVLEKVKNLCVKYQAEEIILFGSRAKGTALERSDIDIAVSGVNDFDALEEEIEEIPTLYTVDLLNMDTCRNELILEDIRKYGHKI</sequence>
<protein>
    <submittedName>
        <fullName evidence="2">Nucleotidyltransferase domain-containing protein</fullName>
    </submittedName>
</protein>
<dbReference type="SUPFAM" id="SSF81301">
    <property type="entry name" value="Nucleotidyltransferase"/>
    <property type="match status" value="1"/>
</dbReference>
<name>A0A9D2P437_9FIRM</name>
<gene>
    <name evidence="2" type="ORF">H9756_04705</name>
</gene>
<reference evidence="2" key="1">
    <citation type="journal article" date="2021" name="PeerJ">
        <title>Extensive microbial diversity within the chicken gut microbiome revealed by metagenomics and culture.</title>
        <authorList>
            <person name="Gilroy R."/>
            <person name="Ravi A."/>
            <person name="Getino M."/>
            <person name="Pursley I."/>
            <person name="Horton D.L."/>
            <person name="Alikhan N.F."/>
            <person name="Baker D."/>
            <person name="Gharbi K."/>
            <person name="Hall N."/>
            <person name="Watson M."/>
            <person name="Adriaenssens E.M."/>
            <person name="Foster-Nyarko E."/>
            <person name="Jarju S."/>
            <person name="Secka A."/>
            <person name="Antonio M."/>
            <person name="Oren A."/>
            <person name="Chaudhuri R.R."/>
            <person name="La Ragione R."/>
            <person name="Hildebrand F."/>
            <person name="Pallen M.J."/>
        </authorList>
    </citation>
    <scope>NUCLEOTIDE SEQUENCE</scope>
    <source>
        <strain evidence="2">CHK165-2605</strain>
    </source>
</reference>
<dbReference type="InterPro" id="IPR043519">
    <property type="entry name" value="NT_sf"/>
</dbReference>
<accession>A0A9D2P437</accession>
<organism evidence="2 3">
    <name type="scientific">Candidatus Mediterraneibacter gallistercoris</name>
    <dbReference type="NCBI Taxonomy" id="2838671"/>
    <lineage>
        <taxon>Bacteria</taxon>
        <taxon>Bacillati</taxon>
        <taxon>Bacillota</taxon>
        <taxon>Clostridia</taxon>
        <taxon>Lachnospirales</taxon>
        <taxon>Lachnospiraceae</taxon>
        <taxon>Mediterraneibacter</taxon>
    </lineage>
</organism>
<dbReference type="Pfam" id="PF18765">
    <property type="entry name" value="Polbeta"/>
    <property type="match status" value="1"/>
</dbReference>
<comment type="caution">
    <text evidence="2">The sequence shown here is derived from an EMBL/GenBank/DDBJ whole genome shotgun (WGS) entry which is preliminary data.</text>
</comment>
<reference evidence="2" key="2">
    <citation type="submission" date="2021-04" db="EMBL/GenBank/DDBJ databases">
        <authorList>
            <person name="Gilroy R."/>
        </authorList>
    </citation>
    <scope>NUCLEOTIDE SEQUENCE</scope>
    <source>
        <strain evidence="2">CHK165-2605</strain>
    </source>
</reference>
<dbReference type="EMBL" id="DWWI01000100">
    <property type="protein sequence ID" value="HJC42971.1"/>
    <property type="molecule type" value="Genomic_DNA"/>
</dbReference>
<feature type="domain" description="Polymerase beta nucleotidyltransferase" evidence="1">
    <location>
        <begin position="8"/>
        <end position="86"/>
    </location>
</feature>
<dbReference type="InterPro" id="IPR041633">
    <property type="entry name" value="Polbeta"/>
</dbReference>
<dbReference type="AlphaFoldDB" id="A0A9D2P437"/>
<dbReference type="Gene3D" id="3.30.460.10">
    <property type="entry name" value="Beta Polymerase, domain 2"/>
    <property type="match status" value="1"/>
</dbReference>
<evidence type="ECO:0000313" key="3">
    <source>
        <dbReference type="Proteomes" id="UP000823895"/>
    </source>
</evidence>
<evidence type="ECO:0000313" key="2">
    <source>
        <dbReference type="EMBL" id="HJC42971.1"/>
    </source>
</evidence>
<dbReference type="CDD" id="cd05403">
    <property type="entry name" value="NT_KNTase_like"/>
    <property type="match status" value="1"/>
</dbReference>
<evidence type="ECO:0000259" key="1">
    <source>
        <dbReference type="Pfam" id="PF18765"/>
    </source>
</evidence>